<reference evidence="2" key="1">
    <citation type="submission" date="2018-06" db="EMBL/GenBank/DDBJ databases">
        <authorList>
            <person name="Zhirakovskaya E."/>
        </authorList>
    </citation>
    <scope>NUCLEOTIDE SEQUENCE</scope>
</reference>
<accession>A0A3B0YR29</accession>
<sequence>MAPAVAGMLAEAKTKQLSKHPVWLKLLGYRGDSVTGYKSSIVSQEFFIAEDGNTNPQAELEASLKSFFEVVDAANNNVHPQCRFPARLYWFRSMLDVPENLLPEVRCERLEDWADFEN</sequence>
<feature type="non-terminal residue" evidence="2">
    <location>
        <position position="118"/>
    </location>
</feature>
<feature type="domain" description="DUF7843" evidence="1">
    <location>
        <begin position="15"/>
        <end position="92"/>
    </location>
</feature>
<organism evidence="2">
    <name type="scientific">hydrothermal vent metagenome</name>
    <dbReference type="NCBI Taxonomy" id="652676"/>
    <lineage>
        <taxon>unclassified sequences</taxon>
        <taxon>metagenomes</taxon>
        <taxon>ecological metagenomes</taxon>
    </lineage>
</organism>
<dbReference type="EMBL" id="UOFN01000107">
    <property type="protein sequence ID" value="VAW79170.1"/>
    <property type="molecule type" value="Genomic_DNA"/>
</dbReference>
<evidence type="ECO:0000259" key="1">
    <source>
        <dbReference type="Pfam" id="PF25225"/>
    </source>
</evidence>
<protein>
    <recommendedName>
        <fullName evidence="1">DUF7843 domain-containing protein</fullName>
    </recommendedName>
</protein>
<proteinExistence type="predicted"/>
<evidence type="ECO:0000313" key="2">
    <source>
        <dbReference type="EMBL" id="VAW79170.1"/>
    </source>
</evidence>
<dbReference type="InterPro" id="IPR057165">
    <property type="entry name" value="DUF7843"/>
</dbReference>
<name>A0A3B0YR29_9ZZZZ</name>
<dbReference type="AlphaFoldDB" id="A0A3B0YR29"/>
<dbReference type="Pfam" id="PF25225">
    <property type="entry name" value="DUF7843"/>
    <property type="match status" value="1"/>
</dbReference>
<gene>
    <name evidence="2" type="ORF">MNBD_GAMMA15-204</name>
</gene>